<evidence type="ECO:0000313" key="3">
    <source>
        <dbReference type="EMBL" id="ADI32003.1"/>
    </source>
</evidence>
<dbReference type="KEGG" id="shc:Shell_0894"/>
<dbReference type="STRING" id="591019.Shell_0894"/>
<dbReference type="PANTHER" id="PTHR46401">
    <property type="entry name" value="GLYCOSYLTRANSFERASE WBBK-RELATED"/>
    <property type="match status" value="1"/>
</dbReference>
<organism evidence="3 4">
    <name type="scientific">Staphylothermus hellenicus (strain DSM 12710 / JCM 10830 / BK20S6-10-b1 / P8)</name>
    <dbReference type="NCBI Taxonomy" id="591019"/>
    <lineage>
        <taxon>Archaea</taxon>
        <taxon>Thermoproteota</taxon>
        <taxon>Thermoprotei</taxon>
        <taxon>Desulfurococcales</taxon>
        <taxon>Desulfurococcaceae</taxon>
        <taxon>Staphylothermus</taxon>
    </lineage>
</organism>
<dbReference type="PANTHER" id="PTHR46401:SF2">
    <property type="entry name" value="GLYCOSYLTRANSFERASE WBBK-RELATED"/>
    <property type="match status" value="1"/>
</dbReference>
<gene>
    <name evidence="3" type="ordered locus">Shell_0894</name>
</gene>
<dbReference type="Gene3D" id="3.40.50.2000">
    <property type="entry name" value="Glycogen Phosphorylase B"/>
    <property type="match status" value="2"/>
</dbReference>
<feature type="domain" description="Glycosyl transferase family 1" evidence="2">
    <location>
        <begin position="225"/>
        <end position="361"/>
    </location>
</feature>
<dbReference type="AlphaFoldDB" id="D7D8A7"/>
<accession>D7D8A7</accession>
<dbReference type="SUPFAM" id="SSF53756">
    <property type="entry name" value="UDP-Glycosyltransferase/glycogen phosphorylase"/>
    <property type="match status" value="1"/>
</dbReference>
<dbReference type="GO" id="GO:0016757">
    <property type="term" value="F:glycosyltransferase activity"/>
    <property type="evidence" value="ECO:0007669"/>
    <property type="project" value="InterPro"/>
</dbReference>
<dbReference type="HOGENOM" id="CLU_690055_0_0_2"/>
<proteinExistence type="predicted"/>
<keyword evidence="1 3" id="KW-0808">Transferase</keyword>
<dbReference type="EMBL" id="CP002051">
    <property type="protein sequence ID" value="ADI32003.1"/>
    <property type="molecule type" value="Genomic_DNA"/>
</dbReference>
<dbReference type="InterPro" id="IPR001296">
    <property type="entry name" value="Glyco_trans_1"/>
</dbReference>
<protein>
    <submittedName>
        <fullName evidence="3">Glycosyl transferase group 1</fullName>
    </submittedName>
</protein>
<keyword evidence="4" id="KW-1185">Reference proteome</keyword>
<reference evidence="3 4" key="2">
    <citation type="journal article" date="2011" name="Stand. Genomic Sci.">
        <title>Complete genome sequence of Staphylothermus hellenicus P8.</title>
        <authorList>
            <person name="Anderson I."/>
            <person name="Wirth R."/>
            <person name="Lucas S."/>
            <person name="Copeland A."/>
            <person name="Lapidus A."/>
            <person name="Cheng J.F."/>
            <person name="Goodwin L."/>
            <person name="Pitluck S."/>
            <person name="Davenport K."/>
            <person name="Detter J.C."/>
            <person name="Han C."/>
            <person name="Tapia R."/>
            <person name="Land M."/>
            <person name="Hauser L."/>
            <person name="Pati A."/>
            <person name="Mikhailova N."/>
            <person name="Woyke T."/>
            <person name="Klenk H.P."/>
            <person name="Kyrpides N."/>
            <person name="Ivanova N."/>
        </authorList>
    </citation>
    <scope>NUCLEOTIDE SEQUENCE [LARGE SCALE GENOMIC DNA]</scope>
    <source>
        <strain evidence="4">DSM 12710 / JCM 10830 / BK20S6-10-b1 / P8</strain>
    </source>
</reference>
<dbReference type="RefSeq" id="WP_013143201.1">
    <property type="nucleotide sequence ID" value="NC_014205.1"/>
</dbReference>
<evidence type="ECO:0000313" key="4">
    <source>
        <dbReference type="Proteomes" id="UP000002573"/>
    </source>
</evidence>
<dbReference type="Proteomes" id="UP000002573">
    <property type="component" value="Chromosome"/>
</dbReference>
<name>D7D8A7_STAHD</name>
<dbReference type="eggNOG" id="arCOG01403">
    <property type="taxonomic scope" value="Archaea"/>
</dbReference>
<reference evidence="4" key="1">
    <citation type="submission" date="2010-05" db="EMBL/GenBank/DDBJ databases">
        <title>Complete sequence of Staphylothermus hellenicus DSM 12710.</title>
        <authorList>
            <consortium name="US DOE Joint Genome Institute"/>
            <person name="Lucas S."/>
            <person name="Copeland A."/>
            <person name="Lapidus A."/>
            <person name="Cheng J.-F."/>
            <person name="Bruce D."/>
            <person name="Goodwin L."/>
            <person name="Pitluck S."/>
            <person name="Davenport K."/>
            <person name="Detter J.C."/>
            <person name="Han C."/>
            <person name="Tapia R."/>
            <person name="Larimer F."/>
            <person name="Land M."/>
            <person name="Hauser L."/>
            <person name="Kyrpides N."/>
            <person name="Mikhailova N."/>
            <person name="Anderson I.J."/>
            <person name="Woyke T."/>
        </authorList>
    </citation>
    <scope>NUCLEOTIDE SEQUENCE [LARGE SCALE GENOMIC DNA]</scope>
    <source>
        <strain evidence="4">DSM 12710 / JCM 10830 / BK20S6-10-b1 / P8</strain>
    </source>
</reference>
<dbReference type="Pfam" id="PF00534">
    <property type="entry name" value="Glycos_transf_1"/>
    <property type="match status" value="1"/>
</dbReference>
<evidence type="ECO:0000259" key="2">
    <source>
        <dbReference type="Pfam" id="PF00534"/>
    </source>
</evidence>
<dbReference type="GeneID" id="9234183"/>
<sequence length="399" mass="44902">MTMYVLVVGPKITPPWDSAAASIGKGVLQSLAYLASHVDVATTCVELKRIIRNYGFVPSGVKDFEGFYGNKIRWHVVRHYSNQLLNEIKLTLIASMLIHNGDYDFLFYIGIPRNLLSIRLLGRACKAFILYVYTIPSIQSILALKYLTAKAQKLMSKLMIFTSSLHAYRILKTHLNLQHINVVPPVIDTSVFKPLNNISNYSSSHLRLGYVGPLHTPRFPVRDIAKVLVSLKSRGINASLHIRGLLRHGRRDRPYAYNIEKLFKRLLGEVNVDVKIGQLSRGELNEFYNSIDILLYMFSLSREAEIADPPLVPLEALSAGTPLIVSAGSSLDFYLKSLVENGFVISIKNPDNIVDAIYTLSSIDRNRYGFVTHTYIEHIFSPKSVAQRIKGILEEAEIL</sequence>
<evidence type="ECO:0000256" key="1">
    <source>
        <dbReference type="ARBA" id="ARBA00022679"/>
    </source>
</evidence>